<dbReference type="PRINTS" id="PR00237">
    <property type="entry name" value="GPCRRHODOPSN"/>
</dbReference>
<evidence type="ECO:0000256" key="5">
    <source>
        <dbReference type="ARBA" id="ARBA00023040"/>
    </source>
</evidence>
<evidence type="ECO:0000256" key="7">
    <source>
        <dbReference type="ARBA" id="ARBA00023170"/>
    </source>
</evidence>
<dbReference type="Pfam" id="PF00001">
    <property type="entry name" value="7tm_1"/>
    <property type="match status" value="1"/>
</dbReference>
<dbReference type="Proteomes" id="UP000014760">
    <property type="component" value="Unassembled WGS sequence"/>
</dbReference>
<feature type="transmembrane region" description="Helical" evidence="11">
    <location>
        <begin position="184"/>
        <end position="213"/>
    </location>
</feature>
<dbReference type="InterPro" id="IPR017452">
    <property type="entry name" value="GPCR_Rhodpsn_7TM"/>
</dbReference>
<dbReference type="GO" id="GO:0004930">
    <property type="term" value="F:G protein-coupled receptor activity"/>
    <property type="evidence" value="ECO:0007669"/>
    <property type="project" value="UniProtKB-KW"/>
</dbReference>
<dbReference type="GO" id="GO:0005886">
    <property type="term" value="C:plasma membrane"/>
    <property type="evidence" value="ECO:0007669"/>
    <property type="project" value="UniProtKB-SubCell"/>
</dbReference>
<proteinExistence type="inferred from homology"/>
<evidence type="ECO:0000256" key="3">
    <source>
        <dbReference type="ARBA" id="ARBA00022692"/>
    </source>
</evidence>
<dbReference type="OMA" id="CVICHYC"/>
<evidence type="ECO:0000256" key="2">
    <source>
        <dbReference type="ARBA" id="ARBA00022475"/>
    </source>
</evidence>
<dbReference type="CDD" id="cd00637">
    <property type="entry name" value="7tm_classA_rhodopsin-like"/>
    <property type="match status" value="1"/>
</dbReference>
<keyword evidence="3 10" id="KW-0812">Transmembrane</keyword>
<evidence type="ECO:0000256" key="8">
    <source>
        <dbReference type="ARBA" id="ARBA00023180"/>
    </source>
</evidence>
<comment type="similarity">
    <text evidence="10">Belongs to the G-protein coupled receptor 1 family.</text>
</comment>
<dbReference type="AlphaFoldDB" id="X2ALK6"/>
<dbReference type="PROSITE" id="PS50262">
    <property type="entry name" value="G_PROTEIN_RECEP_F1_2"/>
    <property type="match status" value="1"/>
</dbReference>
<reference evidence="14" key="1">
    <citation type="submission" date="2012-12" db="EMBL/GenBank/DDBJ databases">
        <authorList>
            <person name="Hellsten U."/>
            <person name="Grimwood J."/>
            <person name="Chapman J.A."/>
            <person name="Shapiro H."/>
            <person name="Aerts A."/>
            <person name="Otillar R.P."/>
            <person name="Terry A.Y."/>
            <person name="Boore J.L."/>
            <person name="Simakov O."/>
            <person name="Marletaz F."/>
            <person name="Cho S.-J."/>
            <person name="Edsinger-Gonzales E."/>
            <person name="Havlak P."/>
            <person name="Kuo D.-H."/>
            <person name="Larsson T."/>
            <person name="Lv J."/>
            <person name="Arendt D."/>
            <person name="Savage R."/>
            <person name="Osoegawa K."/>
            <person name="de Jong P."/>
            <person name="Lindberg D.R."/>
            <person name="Seaver E.C."/>
            <person name="Weisblat D.A."/>
            <person name="Putnam N.H."/>
            <person name="Grigoriev I.V."/>
            <person name="Rokhsar D.S."/>
        </authorList>
    </citation>
    <scope>NUCLEOTIDE SEQUENCE</scope>
    <source>
        <strain evidence="14">I ESC-2004</strain>
    </source>
</reference>
<keyword evidence="5 10" id="KW-0297">G-protein coupled receptor</keyword>
<evidence type="ECO:0000256" key="1">
    <source>
        <dbReference type="ARBA" id="ARBA00004651"/>
    </source>
</evidence>
<dbReference type="SUPFAM" id="SSF81321">
    <property type="entry name" value="Family A G protein-coupled receptor-like"/>
    <property type="match status" value="1"/>
</dbReference>
<reference evidence="13" key="3">
    <citation type="submission" date="2015-06" db="UniProtKB">
        <authorList>
            <consortium name="EnsemblMetazoa"/>
        </authorList>
    </citation>
    <scope>IDENTIFICATION</scope>
</reference>
<evidence type="ECO:0000256" key="4">
    <source>
        <dbReference type="ARBA" id="ARBA00022989"/>
    </source>
</evidence>
<evidence type="ECO:0000259" key="12">
    <source>
        <dbReference type="PROSITE" id="PS50262"/>
    </source>
</evidence>
<comment type="subcellular location">
    <subcellularLocation>
        <location evidence="1">Cell membrane</location>
        <topology evidence="1">Multi-pass membrane protein</topology>
    </subcellularLocation>
</comment>
<dbReference type="EnsemblMetazoa" id="CapteT216926">
    <property type="protein sequence ID" value="CapteP216926"/>
    <property type="gene ID" value="CapteG216926"/>
</dbReference>
<evidence type="ECO:0000313" key="13">
    <source>
        <dbReference type="EnsemblMetazoa" id="CapteP216926"/>
    </source>
</evidence>
<organism evidence="13 14">
    <name type="scientific">Capitella teleta</name>
    <name type="common">Polychaete worm</name>
    <dbReference type="NCBI Taxonomy" id="283909"/>
    <lineage>
        <taxon>Eukaryota</taxon>
        <taxon>Metazoa</taxon>
        <taxon>Spiralia</taxon>
        <taxon>Lophotrochozoa</taxon>
        <taxon>Annelida</taxon>
        <taxon>Polychaeta</taxon>
        <taxon>Sedentaria</taxon>
        <taxon>Scolecida</taxon>
        <taxon>Capitellidae</taxon>
        <taxon>Capitella</taxon>
    </lineage>
</organism>
<keyword evidence="4 11" id="KW-1133">Transmembrane helix</keyword>
<keyword evidence="2" id="KW-1003">Cell membrane</keyword>
<sequence length="311" mass="35646">MENSTVWASTEESDSEVDYTKPWYNTLLIWNAISALLVVATNLLPLIAYVRTKELQTPTNRLICNQSLSDVLSALASQPFAWIGYSQSGIMASKVNKWVCLWGIFSIRVSQLAALVGVLLLTLERSVAIFSPFNYYVFITDKVVRWMIGCAWMFAVVVTILPLLNWNLWSPGMRCFTVYVFPRIYNVFIYVSFFLVFTTCAILMVGIAVVAIKKNRVDDSNSAARIGHIKVMKMLMKVVGIFFLTRVPYTAMTFVWLSVPSGEREQMPNWFLEWHDYTKVLMYGNSICNPLIYAHSNSQFRNAFKRILRLQ</sequence>
<reference evidence="14" key="2">
    <citation type="journal article" date="2013" name="Nature">
        <title>Insights into bilaterian evolution from three spiralian genomes.</title>
        <authorList>
            <person name="Simakov O."/>
            <person name="Marletaz F."/>
            <person name="Cho S.J."/>
            <person name="Edsinger-Gonzales E."/>
            <person name="Havlak P."/>
            <person name="Hellsten U."/>
            <person name="Kuo D.H."/>
            <person name="Larsson T."/>
            <person name="Lv J."/>
            <person name="Arendt D."/>
            <person name="Savage R."/>
            <person name="Osoegawa K."/>
            <person name="de Jong P."/>
            <person name="Grimwood J."/>
            <person name="Chapman J.A."/>
            <person name="Shapiro H."/>
            <person name="Aerts A."/>
            <person name="Otillar R.P."/>
            <person name="Terry A.Y."/>
            <person name="Boore J.L."/>
            <person name="Grigoriev I.V."/>
            <person name="Lindberg D.R."/>
            <person name="Seaver E.C."/>
            <person name="Weisblat D.A."/>
            <person name="Putnam N.H."/>
            <person name="Rokhsar D.S."/>
        </authorList>
    </citation>
    <scope>NUCLEOTIDE SEQUENCE</scope>
    <source>
        <strain evidence="14">I ESC-2004</strain>
    </source>
</reference>
<accession>X2ALK6</accession>
<protein>
    <recommendedName>
        <fullName evidence="12">G-protein coupled receptors family 1 profile domain-containing protein</fullName>
    </recommendedName>
</protein>
<feature type="transmembrane region" description="Helical" evidence="11">
    <location>
        <begin position="28"/>
        <end position="50"/>
    </location>
</feature>
<feature type="transmembrane region" description="Helical" evidence="11">
    <location>
        <begin position="143"/>
        <end position="164"/>
    </location>
</feature>
<feature type="transmembrane region" description="Helical" evidence="11">
    <location>
        <begin position="234"/>
        <end position="257"/>
    </location>
</feature>
<evidence type="ECO:0000313" key="14">
    <source>
        <dbReference type="Proteomes" id="UP000014760"/>
    </source>
</evidence>
<keyword evidence="8" id="KW-0325">Glycoprotein</keyword>
<keyword evidence="9 10" id="KW-0807">Transducer</keyword>
<name>X2ALK6_CAPTE</name>
<evidence type="ECO:0000256" key="9">
    <source>
        <dbReference type="ARBA" id="ARBA00023224"/>
    </source>
</evidence>
<feature type="domain" description="G-protein coupled receptors family 1 profile" evidence="12">
    <location>
        <begin position="41"/>
        <end position="293"/>
    </location>
</feature>
<dbReference type="PROSITE" id="PS00237">
    <property type="entry name" value="G_PROTEIN_RECEP_F1_1"/>
    <property type="match status" value="1"/>
</dbReference>
<dbReference type="Gene3D" id="1.20.1070.10">
    <property type="entry name" value="Rhodopsin 7-helix transmembrane proteins"/>
    <property type="match status" value="1"/>
</dbReference>
<keyword evidence="6 11" id="KW-0472">Membrane</keyword>
<evidence type="ECO:0000256" key="10">
    <source>
        <dbReference type="RuleBase" id="RU000688"/>
    </source>
</evidence>
<dbReference type="EMBL" id="AMQN01016865">
    <property type="status" value="NOT_ANNOTATED_CDS"/>
    <property type="molecule type" value="Genomic_DNA"/>
</dbReference>
<dbReference type="PANTHER" id="PTHR24246:SF27">
    <property type="entry name" value="ADENOSINE RECEPTOR, ISOFORM A"/>
    <property type="match status" value="1"/>
</dbReference>
<keyword evidence="14" id="KW-1185">Reference proteome</keyword>
<evidence type="ECO:0000256" key="6">
    <source>
        <dbReference type="ARBA" id="ARBA00023136"/>
    </source>
</evidence>
<keyword evidence="7 10" id="KW-0675">Receptor</keyword>
<dbReference type="InterPro" id="IPR000276">
    <property type="entry name" value="GPCR_Rhodpsn"/>
</dbReference>
<evidence type="ECO:0000256" key="11">
    <source>
        <dbReference type="SAM" id="Phobius"/>
    </source>
</evidence>
<dbReference type="HOGENOM" id="CLU_009579_11_5_1"/>
<dbReference type="PANTHER" id="PTHR24246">
    <property type="entry name" value="OLFACTORY RECEPTOR AND ADENOSINE RECEPTOR"/>
    <property type="match status" value="1"/>
</dbReference>
<feature type="transmembrane region" description="Helical" evidence="11">
    <location>
        <begin position="101"/>
        <end position="123"/>
    </location>
</feature>
<dbReference type="SMART" id="SM01381">
    <property type="entry name" value="7TM_GPCR_Srsx"/>
    <property type="match status" value="1"/>
</dbReference>